<accession>A0A0F4YVA5</accession>
<feature type="compositionally biased region" description="Basic and acidic residues" evidence="1">
    <location>
        <begin position="539"/>
        <end position="548"/>
    </location>
</feature>
<comment type="caution">
    <text evidence="2">The sequence shown here is derived from an EMBL/GenBank/DDBJ whole genome shotgun (WGS) entry which is preliminary data.</text>
</comment>
<feature type="region of interest" description="Disordered" evidence="1">
    <location>
        <begin position="382"/>
        <end position="1302"/>
    </location>
</feature>
<name>A0A0F4YVA5_RASE3</name>
<feature type="compositionally biased region" description="Polar residues" evidence="1">
    <location>
        <begin position="946"/>
        <end position="957"/>
    </location>
</feature>
<feature type="compositionally biased region" description="Polar residues" evidence="1">
    <location>
        <begin position="589"/>
        <end position="606"/>
    </location>
</feature>
<reference evidence="2 3" key="1">
    <citation type="submission" date="2015-04" db="EMBL/GenBank/DDBJ databases">
        <authorList>
            <person name="Heijne W.H."/>
            <person name="Fedorova N.D."/>
            <person name="Nierman W.C."/>
            <person name="Vollebregt A.W."/>
            <person name="Zhao Z."/>
            <person name="Wu L."/>
            <person name="Kumar M."/>
            <person name="Stam H."/>
            <person name="van den Berg M.A."/>
            <person name="Pel H.J."/>
        </authorList>
    </citation>
    <scope>NUCLEOTIDE SEQUENCE [LARGE SCALE GENOMIC DNA]</scope>
    <source>
        <strain evidence="2 3">CBS 393.64</strain>
    </source>
</reference>
<dbReference type="OrthoDB" id="5382203at2759"/>
<feature type="compositionally biased region" description="Polar residues" evidence="1">
    <location>
        <begin position="1052"/>
        <end position="1074"/>
    </location>
</feature>
<dbReference type="Proteomes" id="UP000053958">
    <property type="component" value="Unassembled WGS sequence"/>
</dbReference>
<feature type="compositionally biased region" description="Basic and acidic residues" evidence="1">
    <location>
        <begin position="1"/>
        <end position="14"/>
    </location>
</feature>
<feature type="compositionally biased region" description="Low complexity" evidence="1">
    <location>
        <begin position="383"/>
        <end position="403"/>
    </location>
</feature>
<protein>
    <recommendedName>
        <fullName evidence="4">Flo11</fullName>
    </recommendedName>
</protein>
<evidence type="ECO:0000313" key="2">
    <source>
        <dbReference type="EMBL" id="KKA21573.1"/>
    </source>
</evidence>
<organism evidence="2 3">
    <name type="scientific">Rasamsonia emersonii (strain ATCC 16479 / CBS 393.64 / IMI 116815)</name>
    <dbReference type="NCBI Taxonomy" id="1408163"/>
    <lineage>
        <taxon>Eukaryota</taxon>
        <taxon>Fungi</taxon>
        <taxon>Dikarya</taxon>
        <taxon>Ascomycota</taxon>
        <taxon>Pezizomycotina</taxon>
        <taxon>Eurotiomycetes</taxon>
        <taxon>Eurotiomycetidae</taxon>
        <taxon>Eurotiales</taxon>
        <taxon>Trichocomaceae</taxon>
        <taxon>Rasamsonia</taxon>
    </lineage>
</organism>
<feature type="compositionally biased region" description="Polar residues" evidence="1">
    <location>
        <begin position="726"/>
        <end position="739"/>
    </location>
</feature>
<feature type="compositionally biased region" description="Acidic residues" evidence="1">
    <location>
        <begin position="1091"/>
        <end position="1100"/>
    </location>
</feature>
<feature type="compositionally biased region" description="Low complexity" evidence="1">
    <location>
        <begin position="1034"/>
        <end position="1051"/>
    </location>
</feature>
<feature type="compositionally biased region" description="Basic and acidic residues" evidence="1">
    <location>
        <begin position="484"/>
        <end position="511"/>
    </location>
</feature>
<dbReference type="STRING" id="1408163.A0A0F4YVA5"/>
<keyword evidence="3" id="KW-1185">Reference proteome</keyword>
<feature type="compositionally biased region" description="Low complexity" evidence="1">
    <location>
        <begin position="662"/>
        <end position="682"/>
    </location>
</feature>
<evidence type="ECO:0000313" key="3">
    <source>
        <dbReference type="Proteomes" id="UP000053958"/>
    </source>
</evidence>
<sequence length="1302" mass="138998">MPPNPRSDRPDVLPRSRSVSLSNDVQPSVAGVLSPPAVEPSPAFIAASAASQIVAADLEQNGLISSADGDSALVTPGSLALLNGFLDYLLFNILAVAKSTQLSALRPAIAEVLKPRLAKEVISAADEELSEYMGGGEDEELLDFHGGQEPRGEFDLIRSWKLTRLRCMVYTRLGDLEEEEEDEYIAREGLDEAGGAPRRFASHVGNITPAAAIFLTSIIEYLGEHALVLAGENARSRSPRMGTGREGQSEAAVESNVRLVVEESDMEKLALNATLGRLWRTWRKRVKGPTLSRTLSRESFARRGIAGSRKSSITTIDGRDERDHTLARAVEEEEEHVDPVSVALPVTENDAREIEAPVDVDGEVETMQATVAQKVRPRSLMVSNTGLLTPTSPTGSSPNTIPSASDAAFSRHSRTRSLPIPPNTLPTPSSDEDSANGGESGRRPEERPSLETMYESEENETAPAQPAEASKPREVTPESASAEDTGREQRPSKVDSKDPLAEVESDHRGNDVEVIEGQGTYERPKLSNLPAQRPRRKSSRETSRRDNRSAYVIETGDSPAGIPGDHAPPMQGVDPSAPTQQTEDDRLRSSSVRAQDESISSATSHPRQLEGASALSVPPAHEGAETADGRSRNTLIASRHASSNYSDSIGAPQSTSDESEPVSRSRTPSRSTSQPPSGSGQVRHAQGDSLAGSERAAVQRIHGPSSSQPSSISKSRRSESIGSSKRPQTAGSTTSTISSKLRGLIGRHPAEGDNPLPQRARASSEASRKSSASDEIGGDDKSDLDRLIKSDETIHYTLTPRSMREIEAPGSPRWNAARTETAELADFLKNTAPPGDVPLPSPQPKIIGSPSPRINGLRAHPPSPPSSKANSVDIRPSSPTSQRSSAKPKMYQARDARMANESIRDFADFIRSTGPPGSTQGPANPPSGSLRTHYRDASDSVVSGVRSETPQSNSSRATAKPKETESQKKTGPRLQPRAAVASAEGNSTSELIDFIREGPPVAGGHRIPRTVAPFRTTMDSDDFNSLDIARIENDSAAQTSAASTQDGSTQSDSLRSSVNSRAPLLESSNRSNAPSGPVRKQRRARDPYAIESDDELDELPDTPKAKPPREEESLLDFLNNVPPPPGNDRPPEPFLINMPPPKSSGGFSTASAMKARFRRTTSVDKTPVPKPSMTSIRSRKSSHSTSAAGVAFSVPASPSVPGGSSARPSANAQFDNNASGSSGYTVHVNRERAGGSNSLPHGPAGGPRPPQRQTETSALADFLRNTGPPEPPPMRTSSSLSEERKDASGLSKLFRRGKKVEA</sequence>
<dbReference type="GeneID" id="25316708"/>
<dbReference type="EMBL" id="LASV01000179">
    <property type="protein sequence ID" value="KKA21573.1"/>
    <property type="molecule type" value="Genomic_DNA"/>
</dbReference>
<feature type="compositionally biased region" description="Low complexity" evidence="1">
    <location>
        <begin position="1183"/>
        <end position="1210"/>
    </location>
</feature>
<feature type="compositionally biased region" description="Basic residues" evidence="1">
    <location>
        <begin position="1293"/>
        <end position="1302"/>
    </location>
</feature>
<feature type="compositionally biased region" description="Polar residues" evidence="1">
    <location>
        <begin position="17"/>
        <end position="26"/>
    </location>
</feature>
<feature type="compositionally biased region" description="Basic and acidic residues" evidence="1">
    <location>
        <begin position="1101"/>
        <end position="1112"/>
    </location>
</feature>
<dbReference type="RefSeq" id="XP_013328185.1">
    <property type="nucleotide sequence ID" value="XM_013472731.1"/>
</dbReference>
<feature type="compositionally biased region" description="Polar residues" evidence="1">
    <location>
        <begin position="1211"/>
        <end position="1224"/>
    </location>
</feature>
<feature type="compositionally biased region" description="Basic and acidic residues" evidence="1">
    <location>
        <begin position="622"/>
        <end position="631"/>
    </location>
</feature>
<feature type="compositionally biased region" description="Basic and acidic residues" evidence="1">
    <location>
        <begin position="892"/>
        <end position="908"/>
    </location>
</feature>
<evidence type="ECO:0000256" key="1">
    <source>
        <dbReference type="SAM" id="MobiDB-lite"/>
    </source>
</evidence>
<feature type="compositionally biased region" description="Polar residues" evidence="1">
    <location>
        <begin position="915"/>
        <end position="930"/>
    </location>
</feature>
<feature type="region of interest" description="Disordered" evidence="1">
    <location>
        <begin position="1"/>
        <end position="28"/>
    </location>
</feature>
<feature type="compositionally biased region" description="Low complexity" evidence="1">
    <location>
        <begin position="703"/>
        <end position="713"/>
    </location>
</feature>
<proteinExistence type="predicted"/>
<evidence type="ECO:0008006" key="4">
    <source>
        <dbReference type="Google" id="ProtNLM"/>
    </source>
</evidence>
<feature type="compositionally biased region" description="Polar residues" evidence="1">
    <location>
        <begin position="632"/>
        <end position="656"/>
    </location>
</feature>
<feature type="compositionally biased region" description="Basic and acidic residues" evidence="1">
    <location>
        <begin position="766"/>
        <end position="794"/>
    </location>
</feature>
<gene>
    <name evidence="2" type="ORF">T310_4360</name>
</gene>
<feature type="compositionally biased region" description="Basic and acidic residues" evidence="1">
    <location>
        <begin position="440"/>
        <end position="449"/>
    </location>
</feature>